<dbReference type="Pfam" id="PF04308">
    <property type="entry name" value="RNaseH_like"/>
    <property type="match status" value="1"/>
</dbReference>
<sequence>MQTPFISPTRGALSFDAMCAEILDYIRDDPDAQYKLIIGTDSQVRQQTQFVTAVVVHRLGKGARYFYQARKQRKIGSLRQKIFYEASLSLSLATRLAERLAARGGTLPNVEIHLDVGMQGDTRDLIREIVGMVVGSGFDAKIKPEAYAASSVADRHTK</sequence>
<protein>
    <submittedName>
        <fullName evidence="1">Ribonuclease H-like YkuK family protein</fullName>
    </submittedName>
</protein>
<dbReference type="PANTHER" id="PTHR39961:SF1">
    <property type="entry name" value="DUF458 DOMAIN-CONTAINING PROTEIN"/>
    <property type="match status" value="1"/>
</dbReference>
<reference evidence="1 2" key="1">
    <citation type="submission" date="2023-08" db="EMBL/GenBank/DDBJ databases">
        <title>Genome sequence of Thermaerobacter compostii strain Ins1, a spore-forming filamentous bacterium isolated from a deep geothermal reservoir.</title>
        <authorList>
            <person name="Bregnard D."/>
            <person name="Gonzalez D."/>
            <person name="Junier P."/>
        </authorList>
    </citation>
    <scope>NUCLEOTIDE SEQUENCE [LARGE SCALE GENOMIC DNA]</scope>
    <source>
        <strain evidence="1 2">Ins1</strain>
    </source>
</reference>
<proteinExistence type="predicted"/>
<keyword evidence="2" id="KW-1185">Reference proteome</keyword>
<dbReference type="PANTHER" id="PTHR39961">
    <property type="entry name" value="HYPOTHETICAL CYTOSOLIC PROTEIN"/>
    <property type="match status" value="1"/>
</dbReference>
<name>A0ABZ0QNS7_9FIRM</name>
<organism evidence="1 2">
    <name type="scientific">Thermaerobacter composti</name>
    <dbReference type="NCBI Taxonomy" id="554949"/>
    <lineage>
        <taxon>Bacteria</taxon>
        <taxon>Bacillati</taxon>
        <taxon>Bacillota</taxon>
        <taxon>Clostridia</taxon>
        <taxon>Eubacteriales</taxon>
        <taxon>Clostridiales Family XVII. Incertae Sedis</taxon>
        <taxon>Thermaerobacter</taxon>
    </lineage>
</organism>
<dbReference type="InterPro" id="IPR007405">
    <property type="entry name" value="Phage_KVP40_Orf299"/>
</dbReference>
<gene>
    <name evidence="1" type="ORF">Q5761_00200</name>
</gene>
<accession>A0ABZ0QNS7</accession>
<dbReference type="RefSeq" id="WP_318750749.1">
    <property type="nucleotide sequence ID" value="NZ_CP132508.1"/>
</dbReference>
<evidence type="ECO:0000313" key="1">
    <source>
        <dbReference type="EMBL" id="WPD19138.1"/>
    </source>
</evidence>
<dbReference type="Proteomes" id="UP001304683">
    <property type="component" value="Chromosome"/>
</dbReference>
<evidence type="ECO:0000313" key="2">
    <source>
        <dbReference type="Proteomes" id="UP001304683"/>
    </source>
</evidence>
<dbReference type="EMBL" id="CP132508">
    <property type="protein sequence ID" value="WPD19138.1"/>
    <property type="molecule type" value="Genomic_DNA"/>
</dbReference>